<evidence type="ECO:0000256" key="5">
    <source>
        <dbReference type="ARBA" id="ARBA00022737"/>
    </source>
</evidence>
<dbReference type="InterPro" id="IPR015919">
    <property type="entry name" value="Cadherin-like_sf"/>
</dbReference>
<comment type="subcellular location">
    <subcellularLocation>
        <location evidence="1">Membrane</location>
        <topology evidence="1">Single-pass type I membrane protein</topology>
    </subcellularLocation>
</comment>
<evidence type="ECO:0000256" key="7">
    <source>
        <dbReference type="ARBA" id="ARBA00022889"/>
    </source>
</evidence>
<dbReference type="FunFam" id="2.60.40.60:FF:000134">
    <property type="entry name" value="protocadherin Fat 4"/>
    <property type="match status" value="1"/>
</dbReference>
<dbReference type="InterPro" id="IPR050971">
    <property type="entry name" value="Cadherin-domain_protein"/>
</dbReference>
<reference evidence="14 15" key="1">
    <citation type="journal article" date="2007" name="Science">
        <title>Sea anemone genome reveals ancestral eumetazoan gene repertoire and genomic organization.</title>
        <authorList>
            <person name="Putnam N.H."/>
            <person name="Srivastava M."/>
            <person name="Hellsten U."/>
            <person name="Dirks B."/>
            <person name="Chapman J."/>
            <person name="Salamov A."/>
            <person name="Terry A."/>
            <person name="Shapiro H."/>
            <person name="Lindquist E."/>
            <person name="Kapitonov V.V."/>
            <person name="Jurka J."/>
            <person name="Genikhovich G."/>
            <person name="Grigoriev I.V."/>
            <person name="Lucas S.M."/>
            <person name="Steele R.E."/>
            <person name="Finnerty J.R."/>
            <person name="Technau U."/>
            <person name="Martindale M.Q."/>
            <person name="Rokhsar D.S."/>
        </authorList>
    </citation>
    <scope>NUCLEOTIDE SEQUENCE [LARGE SCALE GENOMIC DNA]</scope>
    <source>
        <strain evidence="15">CH2 X CH6</strain>
    </source>
</reference>
<evidence type="ECO:0000313" key="14">
    <source>
        <dbReference type="EMBL" id="EDO25673.1"/>
    </source>
</evidence>
<dbReference type="PROSITE" id="PS00232">
    <property type="entry name" value="CADHERIN_1"/>
    <property type="match status" value="2"/>
</dbReference>
<keyword evidence="10" id="KW-1015">Disulfide bond</keyword>
<keyword evidence="7" id="KW-0130">Cell adhesion</keyword>
<dbReference type="KEGG" id="nve:5495946"/>
<feature type="domain" description="Cadherin" evidence="13">
    <location>
        <begin position="159"/>
        <end position="263"/>
    </location>
</feature>
<feature type="non-terminal residue" evidence="14">
    <location>
        <position position="1"/>
    </location>
</feature>
<accession>A8DVT6</accession>
<gene>
    <name evidence="14" type="ORF">NEMVEDRAFT_v1g48709</name>
</gene>
<feature type="domain" description="Cadherin" evidence="13">
    <location>
        <begin position="54"/>
        <end position="158"/>
    </location>
</feature>
<keyword evidence="6 12" id="KW-0106">Calcium</keyword>
<evidence type="ECO:0000256" key="9">
    <source>
        <dbReference type="ARBA" id="ARBA00023136"/>
    </source>
</evidence>
<dbReference type="FunFam" id="2.60.40.60:FF:000024">
    <property type="entry name" value="FAT atypical cadherin 3"/>
    <property type="match status" value="1"/>
</dbReference>
<dbReference type="GO" id="GO:0007156">
    <property type="term" value="P:homophilic cell adhesion via plasma membrane adhesion molecules"/>
    <property type="evidence" value="ECO:0007669"/>
    <property type="project" value="InterPro"/>
</dbReference>
<dbReference type="CDD" id="cd11304">
    <property type="entry name" value="Cadherin_repeat"/>
    <property type="match status" value="4"/>
</dbReference>
<dbReference type="FunFam" id="2.60.40.60:FF:000118">
    <property type="entry name" value="protocadherin Fat 4"/>
    <property type="match status" value="1"/>
</dbReference>
<dbReference type="InterPro" id="IPR020894">
    <property type="entry name" value="Cadherin_CS"/>
</dbReference>
<keyword evidence="8" id="KW-1133">Transmembrane helix</keyword>
<organism evidence="14 15">
    <name type="scientific">Nematostella vectensis</name>
    <name type="common">Starlet sea anemone</name>
    <dbReference type="NCBI Taxonomy" id="45351"/>
    <lineage>
        <taxon>Eukaryota</taxon>
        <taxon>Metazoa</taxon>
        <taxon>Cnidaria</taxon>
        <taxon>Anthozoa</taxon>
        <taxon>Hexacorallia</taxon>
        <taxon>Actiniaria</taxon>
        <taxon>Edwardsiidae</taxon>
        <taxon>Nematostella</taxon>
    </lineage>
</organism>
<dbReference type="OMA" id="YRIATIH"/>
<dbReference type="HOGENOM" id="CLU_800717_0_0_1"/>
<dbReference type="eggNOG" id="KOG1219">
    <property type="taxonomic scope" value="Eukaryota"/>
</dbReference>
<dbReference type="Proteomes" id="UP000001593">
    <property type="component" value="Unassembled WGS sequence"/>
</dbReference>
<dbReference type="PRINTS" id="PR00205">
    <property type="entry name" value="CADHERIN"/>
</dbReference>
<keyword evidence="4" id="KW-0732">Signal</keyword>
<keyword evidence="5" id="KW-0677">Repeat</keyword>
<dbReference type="PANTHER" id="PTHR24025:SF23">
    <property type="entry name" value="NEURAL-CADHERIN"/>
    <property type="match status" value="1"/>
</dbReference>
<evidence type="ECO:0000256" key="12">
    <source>
        <dbReference type="PROSITE-ProRule" id="PRU00043"/>
    </source>
</evidence>
<dbReference type="PhylomeDB" id="A8DVT6"/>
<evidence type="ECO:0000256" key="3">
    <source>
        <dbReference type="ARBA" id="ARBA00022692"/>
    </source>
</evidence>
<keyword evidence="2" id="KW-0245">EGF-like domain</keyword>
<evidence type="ECO:0000256" key="8">
    <source>
        <dbReference type="ARBA" id="ARBA00022989"/>
    </source>
</evidence>
<evidence type="ECO:0000259" key="13">
    <source>
        <dbReference type="PROSITE" id="PS50268"/>
    </source>
</evidence>
<dbReference type="STRING" id="45351.A8DVT6"/>
<feature type="domain" description="Cadherin" evidence="13">
    <location>
        <begin position="2"/>
        <end position="53"/>
    </location>
</feature>
<name>A8DVT6_NEMVE</name>
<evidence type="ECO:0000256" key="10">
    <source>
        <dbReference type="ARBA" id="ARBA00023157"/>
    </source>
</evidence>
<dbReference type="SUPFAM" id="SSF49313">
    <property type="entry name" value="Cadherin-like"/>
    <property type="match status" value="4"/>
</dbReference>
<sequence length="347" mass="36561">SSGRIYTTGTFDRETKDDYSINVTASDHGNPSKSSTCVVLVTVADNNDNSPKFPALHYVFDIAEDAAVGASIGTVSASDADIGENARLTYSIVSPEKATFSMNPVTGEITVGQRLDREGVEHYLLNVTATDNGRLNTNDASVDVYINVLDVNDNAPQFEAAVYHGEISESADKLTPIVTVKAIDKDSGSNGIVKYSLISGNDGDAFTILGNGTIVNAEVLDREKKSTYNLEVRAVDQATSGGLEGVTRVVINVTDVNDQPPEFTSASVAHVSENSRVGDVVLTVIAVDADEGSNGDVVYSLGLDIGAPFSLGSKDGVLRVSGSMDREKKANYSIRVTATDLGTPPLS</sequence>
<protein>
    <recommendedName>
        <fullName evidence="13">Cadherin domain-containing protein</fullName>
    </recommendedName>
</protein>
<evidence type="ECO:0000256" key="2">
    <source>
        <dbReference type="ARBA" id="ARBA00022536"/>
    </source>
</evidence>
<dbReference type="InParanoid" id="A8DVT6"/>
<keyword evidence="11" id="KW-0325">Glycoprotein</keyword>
<feature type="non-terminal residue" evidence="14">
    <location>
        <position position="347"/>
    </location>
</feature>
<evidence type="ECO:0000256" key="11">
    <source>
        <dbReference type="ARBA" id="ARBA00023180"/>
    </source>
</evidence>
<dbReference type="Gene3D" id="2.60.40.60">
    <property type="entry name" value="Cadherins"/>
    <property type="match status" value="4"/>
</dbReference>
<proteinExistence type="predicted"/>
<evidence type="ECO:0000313" key="15">
    <source>
        <dbReference type="Proteomes" id="UP000001593"/>
    </source>
</evidence>
<evidence type="ECO:0000256" key="6">
    <source>
        <dbReference type="ARBA" id="ARBA00022837"/>
    </source>
</evidence>
<dbReference type="Pfam" id="PF00028">
    <property type="entry name" value="Cadherin"/>
    <property type="match status" value="4"/>
</dbReference>
<feature type="domain" description="Cadherin" evidence="13">
    <location>
        <begin position="263"/>
        <end position="347"/>
    </location>
</feature>
<dbReference type="AlphaFoldDB" id="A8DVT6"/>
<dbReference type="GO" id="GO:0005509">
    <property type="term" value="F:calcium ion binding"/>
    <property type="evidence" value="ECO:0007669"/>
    <property type="project" value="UniProtKB-UniRule"/>
</dbReference>
<keyword evidence="3" id="KW-0812">Transmembrane</keyword>
<dbReference type="EMBL" id="DS478634">
    <property type="protein sequence ID" value="EDO25673.1"/>
    <property type="molecule type" value="Genomic_DNA"/>
</dbReference>
<dbReference type="GO" id="GO:0005886">
    <property type="term" value="C:plasma membrane"/>
    <property type="evidence" value="ECO:0007669"/>
    <property type="project" value="InterPro"/>
</dbReference>
<dbReference type="PROSITE" id="PS50268">
    <property type="entry name" value="CADHERIN_2"/>
    <property type="match status" value="4"/>
</dbReference>
<keyword evidence="15" id="KW-1185">Reference proteome</keyword>
<dbReference type="SMART" id="SM00112">
    <property type="entry name" value="CA"/>
    <property type="match status" value="4"/>
</dbReference>
<dbReference type="PANTHER" id="PTHR24025">
    <property type="entry name" value="DESMOGLEIN FAMILY MEMBER"/>
    <property type="match status" value="1"/>
</dbReference>
<evidence type="ECO:0000256" key="4">
    <source>
        <dbReference type="ARBA" id="ARBA00022729"/>
    </source>
</evidence>
<dbReference type="InterPro" id="IPR002126">
    <property type="entry name" value="Cadherin-like_dom"/>
</dbReference>
<evidence type="ECO:0000256" key="1">
    <source>
        <dbReference type="ARBA" id="ARBA00004479"/>
    </source>
</evidence>
<keyword evidence="9" id="KW-0472">Membrane</keyword>